<dbReference type="Pfam" id="PF25469">
    <property type="entry name" value="WHD_NWD1"/>
    <property type="match status" value="1"/>
</dbReference>
<accession>A0ABD2Q1S7</accession>
<evidence type="ECO:0000313" key="5">
    <source>
        <dbReference type="Proteomes" id="UP001626550"/>
    </source>
</evidence>
<organism evidence="4 5">
    <name type="scientific">Cichlidogyrus casuarinus</name>
    <dbReference type="NCBI Taxonomy" id="1844966"/>
    <lineage>
        <taxon>Eukaryota</taxon>
        <taxon>Metazoa</taxon>
        <taxon>Spiralia</taxon>
        <taxon>Lophotrochozoa</taxon>
        <taxon>Platyhelminthes</taxon>
        <taxon>Monogenea</taxon>
        <taxon>Monopisthocotylea</taxon>
        <taxon>Dactylogyridea</taxon>
        <taxon>Ancyrocephalidae</taxon>
        <taxon>Cichlidogyrus</taxon>
    </lineage>
</organism>
<dbReference type="InterPro" id="IPR052752">
    <property type="entry name" value="NACHT-WD_repeat"/>
</dbReference>
<dbReference type="EMBL" id="JBJKFK010001350">
    <property type="protein sequence ID" value="KAL3313323.1"/>
    <property type="molecule type" value="Genomic_DNA"/>
</dbReference>
<dbReference type="InterPro" id="IPR027417">
    <property type="entry name" value="P-loop_NTPase"/>
</dbReference>
<evidence type="ECO:0000256" key="2">
    <source>
        <dbReference type="ARBA" id="ARBA00022737"/>
    </source>
</evidence>
<name>A0ABD2Q1S7_9PLAT</name>
<keyword evidence="2" id="KW-0677">Repeat</keyword>
<dbReference type="PANTHER" id="PTHR19871">
    <property type="entry name" value="BETA TRANSDUCIN-RELATED PROTEIN"/>
    <property type="match status" value="1"/>
</dbReference>
<dbReference type="Proteomes" id="UP001626550">
    <property type="component" value="Unassembled WGS sequence"/>
</dbReference>
<dbReference type="AlphaFoldDB" id="A0ABD2Q1S7"/>
<dbReference type="Gene3D" id="3.40.50.300">
    <property type="entry name" value="P-loop containing nucleotide triphosphate hydrolases"/>
    <property type="match status" value="1"/>
</dbReference>
<comment type="caution">
    <text evidence="4">The sequence shown here is derived from an EMBL/GenBank/DDBJ whole genome shotgun (WGS) entry which is preliminary data.</text>
</comment>
<protein>
    <submittedName>
        <fullName evidence="4">NACHT domain- and WD repeat-containing protein 1</fullName>
    </submittedName>
</protein>
<evidence type="ECO:0000259" key="3">
    <source>
        <dbReference type="Pfam" id="PF25469"/>
    </source>
</evidence>
<dbReference type="PANTHER" id="PTHR19871:SF14">
    <property type="entry name" value="DUF4062 DOMAIN-CONTAINING PROTEIN"/>
    <property type="match status" value="1"/>
</dbReference>
<proteinExistence type="predicted"/>
<keyword evidence="1" id="KW-0853">WD repeat</keyword>
<reference evidence="4 5" key="1">
    <citation type="submission" date="2024-11" db="EMBL/GenBank/DDBJ databases">
        <title>Adaptive evolution of stress response genes in parasites aligns with host niche diversity.</title>
        <authorList>
            <person name="Hahn C."/>
            <person name="Resl P."/>
        </authorList>
    </citation>
    <scope>NUCLEOTIDE SEQUENCE [LARGE SCALE GENOMIC DNA]</scope>
    <source>
        <strain evidence="4">EGGRZ-B1_66</strain>
        <tissue evidence="4">Body</tissue>
    </source>
</reference>
<keyword evidence="5" id="KW-1185">Reference proteome</keyword>
<feature type="domain" description="NWD1/2-like winged helix-turn-helix" evidence="3">
    <location>
        <begin position="666"/>
        <end position="773"/>
    </location>
</feature>
<sequence length="816" mass="94496">MAIERNALMKQVYPKLKKFCRDQYGFEFHAVDMRWGVHDSTQLDHRGPRICYEEVNACKALSAGPHFVTLLGQRYGPYEIPFYISAEELETISMCARDQFSFSEEETSILTKWYWCDNNRIPPLYQIRPILDTTMPHTAVDVNNASKEWANDSKIISKLFSYVVPKVMFGSEQMKRFSCSVTEHEIIRGIFSQDSGIKRRCAAFIRDVVDEESIHESNQSSKFLDYQEENKSLDKARRELIEKLKNHTLPEALEPNNIRKYNIRWRALNSEGQERLRYLRKFCSEFESKIKSLISRSVSEKTTNGNDEVYLEVLQHSHACVQNVKHFQGRQVVLDKIKDYIQSLENNEPLVIYGQSGCGKTSVLAKAAALSRGWLPNSHPWIDRLAEIEKNETDNFSTLKTTKRRRSNPLIGLNGLIIPDKEIIGQSPANTAILCIRFLGTSPMSSNIRQTIKNACCQLAYTLESTSYYLPEFDPNHIKNLDDYQEIVNLFYVILNRCSASGRFVLIFFDSIDQLDSSDGAYFLSWLQTPLPPLVRLVVSTLPDIGGILEVFKARFSENNFVKIEPLQESTCVEILQELLHSRKRTLQPFQWKLVRKAFQKCKLPIFIYLVEHTVRSWMSWHVPEEYASATVTETENEDLVATEEEIQKAVFQFPRLKLATTVRSAILTLFKSLENDHGKIFVSHALSYITASRGGISEAELEDLLSLDDQVLRDVFQHNLPPQIRSPPFVWVRLRSAIGHYLVEREADNIRVIYWYHRQFIEAAHDYFLSDTQFRKQIHSNMADYFLGVWAGRKKPFQFPQYLVKKLVSYPMNKS</sequence>
<evidence type="ECO:0000256" key="1">
    <source>
        <dbReference type="ARBA" id="ARBA00022574"/>
    </source>
</evidence>
<gene>
    <name evidence="4" type="primary">NWD1_2</name>
    <name evidence="4" type="ORF">Ciccas_008075</name>
</gene>
<dbReference type="InterPro" id="IPR057588">
    <property type="entry name" value="NWD1/2-like_WH"/>
</dbReference>
<dbReference type="SUPFAM" id="SSF52540">
    <property type="entry name" value="P-loop containing nucleoside triphosphate hydrolases"/>
    <property type="match status" value="1"/>
</dbReference>
<evidence type="ECO:0000313" key="4">
    <source>
        <dbReference type="EMBL" id="KAL3313323.1"/>
    </source>
</evidence>